<keyword evidence="3 6" id="KW-1133">Transmembrane helix</keyword>
<feature type="transmembrane region" description="Helical" evidence="6">
    <location>
        <begin position="303"/>
        <end position="329"/>
    </location>
</feature>
<dbReference type="PANTHER" id="PTHR23502:SF171">
    <property type="entry name" value="MAJOR FACILITATOR SUPERFAMILY (MFS) PROFILE DOMAIN-CONTAINING PROTEIN"/>
    <property type="match status" value="1"/>
</dbReference>
<evidence type="ECO:0000259" key="7">
    <source>
        <dbReference type="PROSITE" id="PS50850"/>
    </source>
</evidence>
<evidence type="ECO:0000256" key="4">
    <source>
        <dbReference type="ARBA" id="ARBA00023136"/>
    </source>
</evidence>
<reference evidence="8 9" key="1">
    <citation type="submission" date="2013-03" db="EMBL/GenBank/DDBJ databases">
        <title>The Genome Sequence of Capronia coronata CBS 617.96.</title>
        <authorList>
            <consortium name="The Broad Institute Genomics Platform"/>
            <person name="Cuomo C."/>
            <person name="de Hoog S."/>
            <person name="Gorbushina A."/>
            <person name="Walker B."/>
            <person name="Young S.K."/>
            <person name="Zeng Q."/>
            <person name="Gargeya S."/>
            <person name="Fitzgerald M."/>
            <person name="Haas B."/>
            <person name="Abouelleil A."/>
            <person name="Allen A.W."/>
            <person name="Alvarado L."/>
            <person name="Arachchi H.M."/>
            <person name="Berlin A.M."/>
            <person name="Chapman S.B."/>
            <person name="Gainer-Dewar J."/>
            <person name="Goldberg J."/>
            <person name="Griggs A."/>
            <person name="Gujja S."/>
            <person name="Hansen M."/>
            <person name="Howarth C."/>
            <person name="Imamovic A."/>
            <person name="Ireland A."/>
            <person name="Larimer J."/>
            <person name="McCowan C."/>
            <person name="Murphy C."/>
            <person name="Pearson M."/>
            <person name="Poon T.W."/>
            <person name="Priest M."/>
            <person name="Roberts A."/>
            <person name="Saif S."/>
            <person name="Shea T."/>
            <person name="Sisk P."/>
            <person name="Sykes S."/>
            <person name="Wortman J."/>
            <person name="Nusbaum C."/>
            <person name="Birren B."/>
        </authorList>
    </citation>
    <scope>NUCLEOTIDE SEQUENCE [LARGE SCALE GENOMIC DNA]</scope>
    <source>
        <strain evidence="8 9">CBS 617.96</strain>
    </source>
</reference>
<dbReference type="CDD" id="cd17323">
    <property type="entry name" value="MFS_Tpo1_MDR_like"/>
    <property type="match status" value="1"/>
</dbReference>
<feature type="transmembrane region" description="Helical" evidence="6">
    <location>
        <begin position="451"/>
        <end position="472"/>
    </location>
</feature>
<comment type="subcellular location">
    <subcellularLocation>
        <location evidence="1">Membrane</location>
        <topology evidence="1">Multi-pass membrane protein</topology>
    </subcellularLocation>
</comment>
<name>W9Y7H2_9EURO</name>
<dbReference type="FunFam" id="1.20.1250.20:FF:000011">
    <property type="entry name" value="MFS multidrug transporter, putative"/>
    <property type="match status" value="1"/>
</dbReference>
<gene>
    <name evidence="8" type="ORF">A1O1_05945</name>
</gene>
<protein>
    <recommendedName>
        <fullName evidence="7">Major facilitator superfamily (MFS) profile domain-containing protein</fullName>
    </recommendedName>
</protein>
<feature type="transmembrane region" description="Helical" evidence="6">
    <location>
        <begin position="117"/>
        <end position="135"/>
    </location>
</feature>
<dbReference type="Gene3D" id="1.20.1250.20">
    <property type="entry name" value="MFS general substrate transporter like domains"/>
    <property type="match status" value="1"/>
</dbReference>
<organism evidence="8 9">
    <name type="scientific">Capronia coronata CBS 617.96</name>
    <dbReference type="NCBI Taxonomy" id="1182541"/>
    <lineage>
        <taxon>Eukaryota</taxon>
        <taxon>Fungi</taxon>
        <taxon>Dikarya</taxon>
        <taxon>Ascomycota</taxon>
        <taxon>Pezizomycotina</taxon>
        <taxon>Eurotiomycetes</taxon>
        <taxon>Chaetothyriomycetidae</taxon>
        <taxon>Chaetothyriales</taxon>
        <taxon>Herpotrichiellaceae</taxon>
        <taxon>Capronia</taxon>
    </lineage>
</organism>
<evidence type="ECO:0000313" key="9">
    <source>
        <dbReference type="Proteomes" id="UP000019484"/>
    </source>
</evidence>
<evidence type="ECO:0000256" key="6">
    <source>
        <dbReference type="SAM" id="Phobius"/>
    </source>
</evidence>
<dbReference type="SUPFAM" id="SSF103473">
    <property type="entry name" value="MFS general substrate transporter"/>
    <property type="match status" value="1"/>
</dbReference>
<feature type="transmembrane region" description="Helical" evidence="6">
    <location>
        <begin position="389"/>
        <end position="410"/>
    </location>
</feature>
<feature type="region of interest" description="Disordered" evidence="5">
    <location>
        <begin position="1"/>
        <end position="75"/>
    </location>
</feature>
<dbReference type="InterPro" id="IPR011701">
    <property type="entry name" value="MFS"/>
</dbReference>
<comment type="caution">
    <text evidence="8">The sequence shown here is derived from an EMBL/GenBank/DDBJ whole genome shotgun (WGS) entry which is preliminary data.</text>
</comment>
<accession>W9Y7H2</accession>
<sequence>MPRHQRDDDEERPLLLRPDRETATETEEDVASQYSALSEHREGEGEDTSDSDTTNTIRRIGFGTDDQENPKAWPPGQKLSNVAIIALMAILSPLASSMFTPGISQIAEDLDTNEQKVIATTTGFVIMLGFGPLVLAPLSETFGRRALYVWCFSAFTILQVGAALSPNIGALIAVRAVSGFFGSVGLANGGGTISDMYEPSQRAGIFGWYLLGPLLGPTLGPLFGGVIVSRLGWRWIYWILTIVCAINTAIGYFSLRETYAPVLLGRRKAKLQNEAGENTKIHFDGEDERPVWMKLKASMKRPFVIFVQPIVLIMSSYQALIFGTTYSIYTNMQSIYSEAPYHFNSEQIGLLYLGPGLGFLTSVWFLVPRIDTVFNRLTRKNGGQSLPEFRLPLANVGSVLIPASLLWFAWTVQYRVHWLASIAATYFYGVGQVVVFNSVQNYYIDAFSQYAASAIAGGSVFRSLVGGLVPLFAPKLFEQIGYGWGISCFGFVAVLIAPSPVLFYYFGARIRERFQLKF</sequence>
<feature type="domain" description="Major facilitator superfamily (MFS) profile" evidence="7">
    <location>
        <begin position="81"/>
        <end position="511"/>
    </location>
</feature>
<dbReference type="PANTHER" id="PTHR23502">
    <property type="entry name" value="MAJOR FACILITATOR SUPERFAMILY"/>
    <property type="match status" value="1"/>
</dbReference>
<feature type="transmembrane region" description="Helical" evidence="6">
    <location>
        <begin position="484"/>
        <end position="507"/>
    </location>
</feature>
<dbReference type="eggNOG" id="KOG0255">
    <property type="taxonomic scope" value="Eukaryota"/>
</dbReference>
<dbReference type="RefSeq" id="XP_007725018.1">
    <property type="nucleotide sequence ID" value="XM_007726828.1"/>
</dbReference>
<dbReference type="STRING" id="1182541.W9Y7H2"/>
<feature type="transmembrane region" description="Helical" evidence="6">
    <location>
        <begin position="79"/>
        <end position="97"/>
    </location>
</feature>
<dbReference type="GO" id="GO:0005886">
    <property type="term" value="C:plasma membrane"/>
    <property type="evidence" value="ECO:0007669"/>
    <property type="project" value="TreeGrafter"/>
</dbReference>
<evidence type="ECO:0000256" key="3">
    <source>
        <dbReference type="ARBA" id="ARBA00022989"/>
    </source>
</evidence>
<feature type="transmembrane region" description="Helical" evidence="6">
    <location>
        <begin position="147"/>
        <end position="164"/>
    </location>
</feature>
<evidence type="ECO:0000256" key="2">
    <source>
        <dbReference type="ARBA" id="ARBA00022692"/>
    </source>
</evidence>
<feature type="transmembrane region" description="Helical" evidence="6">
    <location>
        <begin position="205"/>
        <end position="229"/>
    </location>
</feature>
<evidence type="ECO:0000256" key="1">
    <source>
        <dbReference type="ARBA" id="ARBA00004141"/>
    </source>
</evidence>
<dbReference type="Pfam" id="PF07690">
    <property type="entry name" value="MFS_1"/>
    <property type="match status" value="1"/>
</dbReference>
<keyword evidence="9" id="KW-1185">Reference proteome</keyword>
<dbReference type="HOGENOM" id="CLU_008455_1_2_1"/>
<feature type="transmembrane region" description="Helical" evidence="6">
    <location>
        <begin position="170"/>
        <end position="193"/>
    </location>
</feature>
<proteinExistence type="predicted"/>
<dbReference type="AlphaFoldDB" id="W9Y7H2"/>
<dbReference type="EMBL" id="AMWN01000005">
    <property type="protein sequence ID" value="EXJ85580.1"/>
    <property type="molecule type" value="Genomic_DNA"/>
</dbReference>
<dbReference type="InterPro" id="IPR036259">
    <property type="entry name" value="MFS_trans_sf"/>
</dbReference>
<dbReference type="PROSITE" id="PS50850">
    <property type="entry name" value="MFS"/>
    <property type="match status" value="1"/>
</dbReference>
<dbReference type="OrthoDB" id="5296287at2759"/>
<dbReference type="GeneID" id="19160817"/>
<feature type="transmembrane region" description="Helical" evidence="6">
    <location>
        <begin position="416"/>
        <end position="439"/>
    </location>
</feature>
<feature type="transmembrane region" description="Helical" evidence="6">
    <location>
        <begin position="349"/>
        <end position="368"/>
    </location>
</feature>
<keyword evidence="4 6" id="KW-0472">Membrane</keyword>
<feature type="compositionally biased region" description="Basic and acidic residues" evidence="5">
    <location>
        <begin position="1"/>
        <end position="23"/>
    </location>
</feature>
<evidence type="ECO:0000256" key="5">
    <source>
        <dbReference type="SAM" id="MobiDB-lite"/>
    </source>
</evidence>
<dbReference type="InterPro" id="IPR020846">
    <property type="entry name" value="MFS_dom"/>
</dbReference>
<keyword evidence="2 6" id="KW-0812">Transmembrane</keyword>
<dbReference type="Proteomes" id="UP000019484">
    <property type="component" value="Unassembled WGS sequence"/>
</dbReference>
<dbReference type="GO" id="GO:0022857">
    <property type="term" value="F:transmembrane transporter activity"/>
    <property type="evidence" value="ECO:0007669"/>
    <property type="project" value="InterPro"/>
</dbReference>
<evidence type="ECO:0000313" key="8">
    <source>
        <dbReference type="EMBL" id="EXJ85580.1"/>
    </source>
</evidence>
<feature type="transmembrane region" description="Helical" evidence="6">
    <location>
        <begin position="235"/>
        <end position="255"/>
    </location>
</feature>